<gene>
    <name evidence="1" type="ORF">NC799_01660</name>
</gene>
<proteinExistence type="predicted"/>
<dbReference type="AlphaFoldDB" id="A0A9X3WAZ6"/>
<sequence length="49" mass="5656">MNRIVSSLVSMGVGAAIYRTAKKRNIHMNDILNERTMRQAKKIVRDVLR</sequence>
<protein>
    <submittedName>
        <fullName evidence="1">YrzQ family protein</fullName>
    </submittedName>
</protein>
<dbReference type="EMBL" id="JAMQKC010000001">
    <property type="protein sequence ID" value="MDC3415617.1"/>
    <property type="molecule type" value="Genomic_DNA"/>
</dbReference>
<accession>A0A9X3WAZ6</accession>
<organism evidence="1 2">
    <name type="scientific">Aquibacillus salsiterrae</name>
    <dbReference type="NCBI Taxonomy" id="2950439"/>
    <lineage>
        <taxon>Bacteria</taxon>
        <taxon>Bacillati</taxon>
        <taxon>Bacillota</taxon>
        <taxon>Bacilli</taxon>
        <taxon>Bacillales</taxon>
        <taxon>Bacillaceae</taxon>
        <taxon>Aquibacillus</taxon>
    </lineage>
</organism>
<comment type="caution">
    <text evidence="1">The sequence shown here is derived from an EMBL/GenBank/DDBJ whole genome shotgun (WGS) entry which is preliminary data.</text>
</comment>
<name>A0A9X3WAZ6_9BACI</name>
<dbReference type="RefSeq" id="WP_272444574.1">
    <property type="nucleotide sequence ID" value="NZ_JAMQKC010000001.1"/>
</dbReference>
<dbReference type="InterPro" id="IPR025029">
    <property type="entry name" value="DUF3918"/>
</dbReference>
<dbReference type="Pfam" id="PF13056">
    <property type="entry name" value="DUF3918"/>
    <property type="match status" value="1"/>
</dbReference>
<keyword evidence="2" id="KW-1185">Reference proteome</keyword>
<evidence type="ECO:0000313" key="2">
    <source>
        <dbReference type="Proteomes" id="UP001145069"/>
    </source>
</evidence>
<dbReference type="Proteomes" id="UP001145069">
    <property type="component" value="Unassembled WGS sequence"/>
</dbReference>
<evidence type="ECO:0000313" key="1">
    <source>
        <dbReference type="EMBL" id="MDC3415617.1"/>
    </source>
</evidence>
<reference evidence="1" key="1">
    <citation type="submission" date="2022-06" db="EMBL/GenBank/DDBJ databases">
        <title>Aquibacillus sp. a new bacterium isolated from soil saline samples.</title>
        <authorList>
            <person name="Galisteo C."/>
            <person name="De La Haba R."/>
            <person name="Sanchez-Porro C."/>
            <person name="Ventosa A."/>
        </authorList>
    </citation>
    <scope>NUCLEOTIDE SEQUENCE</scope>
    <source>
        <strain evidence="1">3ASR75-54</strain>
    </source>
</reference>